<dbReference type="AlphaFoldDB" id="A0A8A1MFX4"/>
<dbReference type="Proteomes" id="UP000663671">
    <property type="component" value="Chromosome 3"/>
</dbReference>
<proteinExistence type="predicted"/>
<protein>
    <submittedName>
        <fullName evidence="1">Uncharacterized protein</fullName>
    </submittedName>
</protein>
<sequence length="144" mass="16343">MAFKLQFPYGKFLKSENNEYAGTWFYKVRESDFTTQSGAREVECLGSVDIVAGIQSVMGFVERFKPEILNASAKLVSALDLRWLPKEKVYAVCSGRPYLRGTVDGHLCKENGDESALVLSYAVEESVEVLERHRPGQSYWYNDE</sequence>
<organism evidence="1 2">
    <name type="scientific">Ajellomyces capsulatus</name>
    <name type="common">Darling's disease fungus</name>
    <name type="synonym">Histoplasma capsulatum</name>
    <dbReference type="NCBI Taxonomy" id="5037"/>
    <lineage>
        <taxon>Eukaryota</taxon>
        <taxon>Fungi</taxon>
        <taxon>Dikarya</taxon>
        <taxon>Ascomycota</taxon>
        <taxon>Pezizomycotina</taxon>
        <taxon>Eurotiomycetes</taxon>
        <taxon>Eurotiomycetidae</taxon>
        <taxon>Onygenales</taxon>
        <taxon>Ajellomycetaceae</taxon>
        <taxon>Histoplasma</taxon>
    </lineage>
</organism>
<name>A0A8A1MFX4_AJECA</name>
<evidence type="ECO:0000313" key="2">
    <source>
        <dbReference type="Proteomes" id="UP000663671"/>
    </source>
</evidence>
<reference evidence="1" key="1">
    <citation type="submission" date="2021-01" db="EMBL/GenBank/DDBJ databases">
        <title>Chromosome-level genome assembly of a human fungal pathogen reveals clustering of transcriptionally co-regulated genes.</title>
        <authorList>
            <person name="Voorhies M."/>
            <person name="Cohen S."/>
            <person name="Shea T.P."/>
            <person name="Petrus S."/>
            <person name="Munoz J.F."/>
            <person name="Poplawski S."/>
            <person name="Goldman W.E."/>
            <person name="Michael T."/>
            <person name="Cuomo C.A."/>
            <person name="Sil A."/>
            <person name="Beyhan S."/>
        </authorList>
    </citation>
    <scope>NUCLEOTIDE SEQUENCE</scope>
    <source>
        <strain evidence="1">WU24</strain>
    </source>
</reference>
<dbReference type="OrthoDB" id="4187059at2759"/>
<evidence type="ECO:0000313" key="1">
    <source>
        <dbReference type="EMBL" id="QSS65518.1"/>
    </source>
</evidence>
<accession>A0A8A1MFX4</accession>
<gene>
    <name evidence="1" type="ORF">I7I51_06362</name>
</gene>
<dbReference type="VEuPathDB" id="FungiDB:I7I51_06362"/>
<dbReference type="EMBL" id="CP069115">
    <property type="protein sequence ID" value="QSS65518.1"/>
    <property type="molecule type" value="Genomic_DNA"/>
</dbReference>